<dbReference type="AlphaFoldDB" id="A0A0A9W8A8"/>
<dbReference type="EMBL" id="GBHO01040871">
    <property type="protein sequence ID" value="JAG02733.1"/>
    <property type="molecule type" value="Transcribed_RNA"/>
</dbReference>
<name>A0A0A9W8A8_LYGHE</name>
<feature type="non-terminal residue" evidence="1">
    <location>
        <position position="1"/>
    </location>
</feature>
<reference evidence="1" key="1">
    <citation type="journal article" date="2014" name="PLoS ONE">
        <title>Transcriptome-Based Identification of ABC Transporters in the Western Tarnished Plant Bug Lygus hesperus.</title>
        <authorList>
            <person name="Hull J.J."/>
            <person name="Chaney K."/>
            <person name="Geib S.M."/>
            <person name="Fabrick J.A."/>
            <person name="Brent C.S."/>
            <person name="Walsh D."/>
            <person name="Lavine L.C."/>
        </authorList>
    </citation>
    <scope>NUCLEOTIDE SEQUENCE</scope>
</reference>
<dbReference type="SUPFAM" id="SSF50630">
    <property type="entry name" value="Acid proteases"/>
    <property type="match status" value="1"/>
</dbReference>
<dbReference type="Gene3D" id="2.40.70.10">
    <property type="entry name" value="Acid Proteases"/>
    <property type="match status" value="1"/>
</dbReference>
<gene>
    <name evidence="1" type="primary">ahcY_2</name>
    <name evidence="1" type="ORF">CM83_105256</name>
</gene>
<feature type="non-terminal residue" evidence="1">
    <location>
        <position position="107"/>
    </location>
</feature>
<organism evidence="1">
    <name type="scientific">Lygus hesperus</name>
    <name type="common">Western plant bug</name>
    <dbReference type="NCBI Taxonomy" id="30085"/>
    <lineage>
        <taxon>Eukaryota</taxon>
        <taxon>Metazoa</taxon>
        <taxon>Ecdysozoa</taxon>
        <taxon>Arthropoda</taxon>
        <taxon>Hexapoda</taxon>
        <taxon>Insecta</taxon>
        <taxon>Pterygota</taxon>
        <taxon>Neoptera</taxon>
        <taxon>Paraneoptera</taxon>
        <taxon>Hemiptera</taxon>
        <taxon>Heteroptera</taxon>
        <taxon>Panheteroptera</taxon>
        <taxon>Cimicomorpha</taxon>
        <taxon>Miridae</taxon>
        <taxon>Mirini</taxon>
        <taxon>Lygus</taxon>
    </lineage>
</organism>
<dbReference type="InterPro" id="IPR021109">
    <property type="entry name" value="Peptidase_aspartic_dom_sf"/>
</dbReference>
<protein>
    <submittedName>
        <fullName evidence="1">Adenosylhomocysteinase</fullName>
    </submittedName>
</protein>
<proteinExistence type="predicted"/>
<evidence type="ECO:0000313" key="1">
    <source>
        <dbReference type="EMBL" id="JAG02733.1"/>
    </source>
</evidence>
<accession>A0A0A9W8A8</accession>
<sequence length="107" mass="12080">KFEVDSGAGFSFIPRDQFHNLKISAPLQSSTVIFRSYTGDVFRPDGYVNVNVGYNGKTSTEQLYVVPEEYDALLGRIWIRHLGINLQDIDSKISKTSKILQIQPLDT</sequence>
<reference evidence="1" key="2">
    <citation type="submission" date="2014-07" db="EMBL/GenBank/DDBJ databases">
        <authorList>
            <person name="Hull J."/>
        </authorList>
    </citation>
    <scope>NUCLEOTIDE SEQUENCE</scope>
</reference>